<gene>
    <name evidence="7" type="ORF">GCM10023081_18940</name>
</gene>
<keyword evidence="3" id="KW-0238">DNA-binding</keyword>
<evidence type="ECO:0000256" key="4">
    <source>
        <dbReference type="ARBA" id="ARBA00023163"/>
    </source>
</evidence>
<dbReference type="EMBL" id="BAABEO010000011">
    <property type="protein sequence ID" value="GAA3681042.1"/>
    <property type="molecule type" value="Genomic_DNA"/>
</dbReference>
<keyword evidence="1" id="KW-0678">Repressor</keyword>
<proteinExistence type="predicted"/>
<evidence type="ECO:0000256" key="3">
    <source>
        <dbReference type="ARBA" id="ARBA00023125"/>
    </source>
</evidence>
<keyword evidence="8" id="KW-1185">Reference proteome</keyword>
<keyword evidence="4" id="KW-0804">Transcription</keyword>
<sequence length="204" mass="22329">MRTRTKTGSYSVGRARREAILDVASEKFRETGYHRTAMTQIAKDVGLSEGGLLHHFPSKKHLLLAVADRRFESTSKGWEALETGEDVSDPFAQMVAATERMVAEPGLIELFVLLMAEAGEPSSPAHQLFSERYAKAVAGLAALLRRRAESGTLKRGIDYEAIAQECIAVSDGLQLQWVISGGALDIVARIRDFATRLRAELTVA</sequence>
<evidence type="ECO:0000313" key="8">
    <source>
        <dbReference type="Proteomes" id="UP001500752"/>
    </source>
</evidence>
<name>A0ABP7C8K9_9MICC</name>
<feature type="domain" description="BetI-type transcriptional repressor C-terminal" evidence="6">
    <location>
        <begin position="125"/>
        <end position="193"/>
    </location>
</feature>
<evidence type="ECO:0000256" key="2">
    <source>
        <dbReference type="ARBA" id="ARBA00023015"/>
    </source>
</evidence>
<feature type="domain" description="HTH tetR-type" evidence="5">
    <location>
        <begin position="20"/>
        <end position="66"/>
    </location>
</feature>
<reference evidence="8" key="1">
    <citation type="journal article" date="2019" name="Int. J. Syst. Evol. Microbiol.">
        <title>The Global Catalogue of Microorganisms (GCM) 10K type strain sequencing project: providing services to taxonomists for standard genome sequencing and annotation.</title>
        <authorList>
            <consortium name="The Broad Institute Genomics Platform"/>
            <consortium name="The Broad Institute Genome Sequencing Center for Infectious Disease"/>
            <person name="Wu L."/>
            <person name="Ma J."/>
        </authorList>
    </citation>
    <scope>NUCLEOTIDE SEQUENCE [LARGE SCALE GENOMIC DNA]</scope>
    <source>
        <strain evidence="8">JCM 30742</strain>
    </source>
</reference>
<dbReference type="Pfam" id="PF00440">
    <property type="entry name" value="TetR_N"/>
    <property type="match status" value="1"/>
</dbReference>
<evidence type="ECO:0000259" key="6">
    <source>
        <dbReference type="Pfam" id="PF13977"/>
    </source>
</evidence>
<dbReference type="Gene3D" id="1.10.357.10">
    <property type="entry name" value="Tetracycline Repressor, domain 2"/>
    <property type="match status" value="1"/>
</dbReference>
<dbReference type="PRINTS" id="PR00455">
    <property type="entry name" value="HTHTETR"/>
</dbReference>
<dbReference type="SUPFAM" id="SSF48498">
    <property type="entry name" value="Tetracyclin repressor-like, C-terminal domain"/>
    <property type="match status" value="1"/>
</dbReference>
<dbReference type="InterPro" id="IPR009057">
    <property type="entry name" value="Homeodomain-like_sf"/>
</dbReference>
<dbReference type="InterPro" id="IPR001647">
    <property type="entry name" value="HTH_TetR"/>
</dbReference>
<dbReference type="RefSeq" id="WP_345150299.1">
    <property type="nucleotide sequence ID" value="NZ_BAABEO010000011.1"/>
</dbReference>
<evidence type="ECO:0000256" key="1">
    <source>
        <dbReference type="ARBA" id="ARBA00022491"/>
    </source>
</evidence>
<comment type="caution">
    <text evidence="7">The sequence shown here is derived from an EMBL/GenBank/DDBJ whole genome shotgun (WGS) entry which is preliminary data.</text>
</comment>
<dbReference type="InterPro" id="IPR039538">
    <property type="entry name" value="BetI_C"/>
</dbReference>
<dbReference type="SUPFAM" id="SSF46689">
    <property type="entry name" value="Homeodomain-like"/>
    <property type="match status" value="1"/>
</dbReference>
<dbReference type="PANTHER" id="PTHR47506:SF6">
    <property type="entry name" value="HTH-TYPE TRANSCRIPTIONAL REPRESSOR NEMR"/>
    <property type="match status" value="1"/>
</dbReference>
<accession>A0ABP7C8K9</accession>
<evidence type="ECO:0000313" key="7">
    <source>
        <dbReference type="EMBL" id="GAA3681042.1"/>
    </source>
</evidence>
<organism evidence="7 8">
    <name type="scientific">Arthrobacter ginkgonis</name>
    <dbReference type="NCBI Taxonomy" id="1630594"/>
    <lineage>
        <taxon>Bacteria</taxon>
        <taxon>Bacillati</taxon>
        <taxon>Actinomycetota</taxon>
        <taxon>Actinomycetes</taxon>
        <taxon>Micrococcales</taxon>
        <taxon>Micrococcaceae</taxon>
        <taxon>Arthrobacter</taxon>
    </lineage>
</organism>
<dbReference type="InterPro" id="IPR036271">
    <property type="entry name" value="Tet_transcr_reg_TetR-rel_C_sf"/>
</dbReference>
<dbReference type="Proteomes" id="UP001500752">
    <property type="component" value="Unassembled WGS sequence"/>
</dbReference>
<protein>
    <submittedName>
        <fullName evidence="7">TetR/AcrR family transcriptional regulator</fullName>
    </submittedName>
</protein>
<dbReference type="PANTHER" id="PTHR47506">
    <property type="entry name" value="TRANSCRIPTIONAL REGULATORY PROTEIN"/>
    <property type="match status" value="1"/>
</dbReference>
<dbReference type="Pfam" id="PF13977">
    <property type="entry name" value="TetR_C_6"/>
    <property type="match status" value="1"/>
</dbReference>
<evidence type="ECO:0000259" key="5">
    <source>
        <dbReference type="Pfam" id="PF00440"/>
    </source>
</evidence>
<keyword evidence="2" id="KW-0805">Transcription regulation</keyword>